<reference evidence="1" key="1">
    <citation type="submission" date="2021-05" db="EMBL/GenBank/DDBJ databases">
        <title>Molecular characterization for Shewanella algae harboring chromosomal blaOXA-55-like strains isolated from clinical and environment sample.</title>
        <authorList>
            <person name="Ohama Y."/>
            <person name="Aoki K."/>
            <person name="Harada S."/>
            <person name="Moriya K."/>
            <person name="Ishii Y."/>
            <person name="Tateda K."/>
        </authorList>
    </citation>
    <scope>NUCLEOTIDE SEQUENCE</scope>
    <source>
        <strain evidence="1">TUM17379</strain>
    </source>
</reference>
<organism evidence="1 2">
    <name type="scientific">Shewanella algae</name>
    <dbReference type="NCBI Taxonomy" id="38313"/>
    <lineage>
        <taxon>Bacteria</taxon>
        <taxon>Pseudomonadati</taxon>
        <taxon>Pseudomonadota</taxon>
        <taxon>Gammaproteobacteria</taxon>
        <taxon>Alteromonadales</taxon>
        <taxon>Shewanellaceae</taxon>
        <taxon>Shewanella</taxon>
    </lineage>
</organism>
<proteinExistence type="predicted"/>
<sequence length="69" mass="7667">MPRQEQKAAPPVMVRAAWPMSPRCILSPSNNNKPPFEGGNYRNGPVFKGWLSRAIKAMQGNNDEKLKTG</sequence>
<protein>
    <submittedName>
        <fullName evidence="1">Uncharacterized protein</fullName>
    </submittedName>
</protein>
<evidence type="ECO:0000313" key="2">
    <source>
        <dbReference type="Proteomes" id="UP000825078"/>
    </source>
</evidence>
<gene>
    <name evidence="1" type="ORF">TUM17379_16420</name>
</gene>
<name>A0AAD1K867_9GAMM</name>
<dbReference type="AlphaFoldDB" id="A0AAD1K867"/>
<accession>A0AAD1K867</accession>
<evidence type="ECO:0000313" key="1">
    <source>
        <dbReference type="EMBL" id="BCV44624.1"/>
    </source>
</evidence>
<dbReference type="Proteomes" id="UP000825078">
    <property type="component" value="Chromosome"/>
</dbReference>
<dbReference type="EMBL" id="AP024613">
    <property type="protein sequence ID" value="BCV44624.1"/>
    <property type="molecule type" value="Genomic_DNA"/>
</dbReference>